<dbReference type="EMBL" id="GFTR01004104">
    <property type="protein sequence ID" value="JAW12322.1"/>
    <property type="molecule type" value="Transcribed_RNA"/>
</dbReference>
<accession>A0A224XV05</accession>
<proteinExistence type="predicted"/>
<name>A0A224XV05_9HEMI</name>
<organism evidence="1">
    <name type="scientific">Panstrongylus lignarius</name>
    <dbReference type="NCBI Taxonomy" id="156445"/>
    <lineage>
        <taxon>Eukaryota</taxon>
        <taxon>Metazoa</taxon>
        <taxon>Ecdysozoa</taxon>
        <taxon>Arthropoda</taxon>
        <taxon>Hexapoda</taxon>
        <taxon>Insecta</taxon>
        <taxon>Pterygota</taxon>
        <taxon>Neoptera</taxon>
        <taxon>Paraneoptera</taxon>
        <taxon>Hemiptera</taxon>
        <taxon>Heteroptera</taxon>
        <taxon>Panheteroptera</taxon>
        <taxon>Cimicomorpha</taxon>
        <taxon>Reduviidae</taxon>
        <taxon>Triatominae</taxon>
        <taxon>Panstrongylus</taxon>
    </lineage>
</organism>
<reference evidence="1" key="1">
    <citation type="journal article" date="2018" name="PLoS Negl. Trop. Dis.">
        <title>An insight into the salivary gland and fat body transcriptome of Panstrongylus lignarius (Hemiptera: Heteroptera), the main vector of Chagas disease in Peru.</title>
        <authorList>
            <person name="Nevoa J.C."/>
            <person name="Mendes M.T."/>
            <person name="da Silva M.V."/>
            <person name="Soares S.C."/>
            <person name="Oliveira C.J.F."/>
            <person name="Ribeiro J.M.C."/>
        </authorList>
    </citation>
    <scope>NUCLEOTIDE SEQUENCE</scope>
</reference>
<dbReference type="AlphaFoldDB" id="A0A224XV05"/>
<sequence length="248" mass="28736">MRPLTLLKLHHPTTLILAKVISKHRTTTTILYIILACKICSTHLFQIPLCPKAAMIIVRIYLDISKGLQLLEVPTTMTIHMLYRTPLSTHRINHLHHPLVIQHSTNNPHNKALGFLCKAVIPNSFLLHQYLARTITLSNNSQYNLRLIMHTLNQYKAPKVTLSKLRCMPNRKFTLKHPHHNQSSLILIHCPELSHCSHILRSKVSLSSLLILIKTILKLRQRNQFIPKLCLQHNLFKPIRSHRICLRK</sequence>
<protein>
    <submittedName>
        <fullName evidence="1">Uncharacterized protein</fullName>
    </submittedName>
</protein>
<evidence type="ECO:0000313" key="1">
    <source>
        <dbReference type="EMBL" id="JAW12322.1"/>
    </source>
</evidence>